<feature type="compositionally biased region" description="Basic residues" evidence="1">
    <location>
        <begin position="384"/>
        <end position="398"/>
    </location>
</feature>
<feature type="compositionally biased region" description="Basic and acidic residues" evidence="1">
    <location>
        <begin position="353"/>
        <end position="368"/>
    </location>
</feature>
<feature type="compositionally biased region" description="Basic and acidic residues" evidence="1">
    <location>
        <begin position="26"/>
        <end position="40"/>
    </location>
</feature>
<dbReference type="EMBL" id="CADCUE010000130">
    <property type="protein sequence ID" value="CAA9334656.1"/>
    <property type="molecule type" value="Genomic_DNA"/>
</dbReference>
<protein>
    <submittedName>
        <fullName evidence="2">Uncharacterized protein</fullName>
    </submittedName>
</protein>
<proteinExistence type="predicted"/>
<gene>
    <name evidence="2" type="ORF">AVDCRST_MAG16-1477</name>
</gene>
<feature type="compositionally biased region" description="Gly residues" evidence="1">
    <location>
        <begin position="208"/>
        <end position="228"/>
    </location>
</feature>
<accession>A0A6J4LKV3</accession>
<sequence>MTVHAGHGRGGGHEHALDLVGGQTRARGEQERHGARGDGRRLRRAGAPDVARRHQRLGVGGLDGRAGRAEGDHRAAGRHQVRLGQTRGGGAARGPAGHVVVGGVGVALVVERSDGDDQRVVARLGDRAGRGAAVAGGDDHDDALGPQALHGVVDRVDRRGLRRGDAPRQVQHADAVLLLVGGDPVHRLQDRRDVDDTVAPGDLDGDDVGSGGDTGVRTAGAGGGGGAVPGDQARHDGPVAVGVDQARLAREVRSVHQASLEVRQRRHAGVEDGDADALAVVAARPARHGLHRLGEGRGGARLVPGVVHEATLAVGRHGPDLRGVGEAAQLRGGDDRRDAVHQRQCAQDPAARGPDRVGHAGAAGHDDAGVGAGQRQTGVEDPRRGHRCRRPARSRRQRGHDGDGLGEHRQEQCDQDGSGAAGMERGRGCHVGPPGVASPARSSGV</sequence>
<dbReference type="AlphaFoldDB" id="A0A6J4LKV3"/>
<evidence type="ECO:0000313" key="2">
    <source>
        <dbReference type="EMBL" id="CAA9334656.1"/>
    </source>
</evidence>
<feature type="region of interest" description="Disordered" evidence="1">
    <location>
        <begin position="317"/>
        <end position="445"/>
    </location>
</feature>
<feature type="compositionally biased region" description="Basic and acidic residues" evidence="1">
    <location>
        <begin position="332"/>
        <end position="341"/>
    </location>
</feature>
<feature type="region of interest" description="Disordered" evidence="1">
    <location>
        <begin position="22"/>
        <end position="50"/>
    </location>
</feature>
<name>A0A6J4LKV3_9ACTN</name>
<feature type="compositionally biased region" description="Basic and acidic residues" evidence="1">
    <location>
        <begin position="399"/>
        <end position="412"/>
    </location>
</feature>
<feature type="region of interest" description="Disordered" evidence="1">
    <location>
        <begin position="190"/>
        <end position="234"/>
    </location>
</feature>
<evidence type="ECO:0000256" key="1">
    <source>
        <dbReference type="SAM" id="MobiDB-lite"/>
    </source>
</evidence>
<reference evidence="2" key="1">
    <citation type="submission" date="2020-02" db="EMBL/GenBank/DDBJ databases">
        <authorList>
            <person name="Meier V. D."/>
        </authorList>
    </citation>
    <scope>NUCLEOTIDE SEQUENCE</scope>
    <source>
        <strain evidence="2">AVDCRST_MAG16</strain>
    </source>
</reference>
<organism evidence="2">
    <name type="scientific">uncultured Frankineae bacterium</name>
    <dbReference type="NCBI Taxonomy" id="437475"/>
    <lineage>
        <taxon>Bacteria</taxon>
        <taxon>Bacillati</taxon>
        <taxon>Actinomycetota</taxon>
        <taxon>Actinomycetes</taxon>
        <taxon>Frankiales</taxon>
        <taxon>environmental samples</taxon>
    </lineage>
</organism>